<sequence>MVYPDTVTEGQSVRLTCSTTCTLTGSPAFIWYRDGSPLSFTDQSHQFTASSEDRGSYTCAVKGYELRSPAVALNV</sequence>
<keyword evidence="3" id="KW-1185">Reference proteome</keyword>
<evidence type="ECO:0000313" key="3">
    <source>
        <dbReference type="Proteomes" id="UP001044222"/>
    </source>
</evidence>
<dbReference type="InterPro" id="IPR007110">
    <property type="entry name" value="Ig-like_dom"/>
</dbReference>
<evidence type="ECO:0000259" key="1">
    <source>
        <dbReference type="PROSITE" id="PS50835"/>
    </source>
</evidence>
<dbReference type="Proteomes" id="UP001044222">
    <property type="component" value="Unassembled WGS sequence"/>
</dbReference>
<accession>A0A9D3MXS5</accession>
<dbReference type="EMBL" id="JAFIRN010000001">
    <property type="protein sequence ID" value="KAG5855771.1"/>
    <property type="molecule type" value="Genomic_DNA"/>
</dbReference>
<dbReference type="PANTHER" id="PTHR46013">
    <property type="entry name" value="VASCULAR CELL ADHESION MOLECULE 1"/>
    <property type="match status" value="1"/>
</dbReference>
<dbReference type="InterPro" id="IPR013783">
    <property type="entry name" value="Ig-like_fold"/>
</dbReference>
<organism evidence="2 3">
    <name type="scientific">Anguilla anguilla</name>
    <name type="common">European freshwater eel</name>
    <name type="synonym">Muraena anguilla</name>
    <dbReference type="NCBI Taxonomy" id="7936"/>
    <lineage>
        <taxon>Eukaryota</taxon>
        <taxon>Metazoa</taxon>
        <taxon>Chordata</taxon>
        <taxon>Craniata</taxon>
        <taxon>Vertebrata</taxon>
        <taxon>Euteleostomi</taxon>
        <taxon>Actinopterygii</taxon>
        <taxon>Neopterygii</taxon>
        <taxon>Teleostei</taxon>
        <taxon>Anguilliformes</taxon>
        <taxon>Anguillidae</taxon>
        <taxon>Anguilla</taxon>
    </lineage>
</organism>
<dbReference type="PANTHER" id="PTHR46013:SF4">
    <property type="entry name" value="B-CELL RECEPTOR CD22-RELATED"/>
    <property type="match status" value="1"/>
</dbReference>
<dbReference type="SUPFAM" id="SSF48726">
    <property type="entry name" value="Immunoglobulin"/>
    <property type="match status" value="1"/>
</dbReference>
<dbReference type="AlphaFoldDB" id="A0A9D3MXS5"/>
<dbReference type="Gene3D" id="2.60.40.10">
    <property type="entry name" value="Immunoglobulins"/>
    <property type="match status" value="1"/>
</dbReference>
<reference evidence="2" key="1">
    <citation type="submission" date="2021-01" db="EMBL/GenBank/DDBJ databases">
        <title>A chromosome-scale assembly of European eel, Anguilla anguilla.</title>
        <authorList>
            <person name="Henkel C."/>
            <person name="Jong-Raadsen S.A."/>
            <person name="Dufour S."/>
            <person name="Weltzien F.-A."/>
            <person name="Palstra A.P."/>
            <person name="Pelster B."/>
            <person name="Spaink H.P."/>
            <person name="Van Den Thillart G.E."/>
            <person name="Jansen H."/>
            <person name="Zahm M."/>
            <person name="Klopp C."/>
            <person name="Cedric C."/>
            <person name="Louis A."/>
            <person name="Berthelot C."/>
            <person name="Parey E."/>
            <person name="Roest Crollius H."/>
            <person name="Montfort J."/>
            <person name="Robinson-Rechavi M."/>
            <person name="Bucao C."/>
            <person name="Bouchez O."/>
            <person name="Gislard M."/>
            <person name="Lluch J."/>
            <person name="Milhes M."/>
            <person name="Lampietro C."/>
            <person name="Lopez Roques C."/>
            <person name="Donnadieu C."/>
            <person name="Braasch I."/>
            <person name="Desvignes T."/>
            <person name="Postlethwait J."/>
            <person name="Bobe J."/>
            <person name="Guiguen Y."/>
            <person name="Dirks R."/>
        </authorList>
    </citation>
    <scope>NUCLEOTIDE SEQUENCE</scope>
    <source>
        <strain evidence="2">Tag_6206</strain>
        <tissue evidence="2">Liver</tissue>
    </source>
</reference>
<evidence type="ECO:0000313" key="2">
    <source>
        <dbReference type="EMBL" id="KAG5855771.1"/>
    </source>
</evidence>
<name>A0A9D3MXS5_ANGAN</name>
<feature type="non-terminal residue" evidence="2">
    <location>
        <position position="75"/>
    </location>
</feature>
<gene>
    <name evidence="2" type="ORF">ANANG_G00000080</name>
</gene>
<comment type="caution">
    <text evidence="2">The sequence shown here is derived from an EMBL/GenBank/DDBJ whole genome shotgun (WGS) entry which is preliminary data.</text>
</comment>
<proteinExistence type="predicted"/>
<protein>
    <recommendedName>
        <fullName evidence="1">Ig-like domain-containing protein</fullName>
    </recommendedName>
</protein>
<feature type="domain" description="Ig-like" evidence="1">
    <location>
        <begin position="1"/>
        <end position="75"/>
    </location>
</feature>
<dbReference type="Pfam" id="PF13895">
    <property type="entry name" value="Ig_2"/>
    <property type="match status" value="1"/>
</dbReference>
<dbReference type="PROSITE" id="PS50835">
    <property type="entry name" value="IG_LIKE"/>
    <property type="match status" value="1"/>
</dbReference>
<dbReference type="InterPro" id="IPR036179">
    <property type="entry name" value="Ig-like_dom_sf"/>
</dbReference>